<protein>
    <recommendedName>
        <fullName evidence="1">KRAB domain-containing protein</fullName>
    </recommendedName>
</protein>
<dbReference type="Gene3D" id="6.10.140.140">
    <property type="match status" value="1"/>
</dbReference>
<comment type="caution">
    <text evidence="2">The sequence shown here is derived from an EMBL/GenBank/DDBJ whole genome shotgun (WGS) entry which is preliminary data.</text>
</comment>
<dbReference type="Pfam" id="PF01352">
    <property type="entry name" value="KRAB"/>
    <property type="match status" value="1"/>
</dbReference>
<feature type="domain" description="KRAB" evidence="1">
    <location>
        <begin position="99"/>
        <end position="166"/>
    </location>
</feature>
<gene>
    <name evidence="2" type="ORF">GDO86_018974</name>
</gene>
<dbReference type="CDD" id="cd07765">
    <property type="entry name" value="KRAB_A-box"/>
    <property type="match status" value="1"/>
</dbReference>
<evidence type="ECO:0000313" key="3">
    <source>
        <dbReference type="Proteomes" id="UP000812440"/>
    </source>
</evidence>
<name>A0A8T2IGL8_9PIPI</name>
<reference evidence="2" key="1">
    <citation type="thesis" date="2020" institute="ProQuest LLC" country="789 East Eisenhower Parkway, Ann Arbor, MI, USA">
        <title>Comparative Genomics and Chromosome Evolution.</title>
        <authorList>
            <person name="Mudd A.B."/>
        </authorList>
    </citation>
    <scope>NUCLEOTIDE SEQUENCE</scope>
    <source>
        <strain evidence="2">Female2</strain>
        <tissue evidence="2">Blood</tissue>
    </source>
</reference>
<proteinExistence type="predicted"/>
<dbReference type="SUPFAM" id="SSF109640">
    <property type="entry name" value="KRAB domain (Kruppel-associated box)"/>
    <property type="match status" value="1"/>
</dbReference>
<evidence type="ECO:0000259" key="1">
    <source>
        <dbReference type="PROSITE" id="PS50805"/>
    </source>
</evidence>
<dbReference type="PROSITE" id="PS50805">
    <property type="entry name" value="KRAB"/>
    <property type="match status" value="1"/>
</dbReference>
<keyword evidence="3" id="KW-1185">Reference proteome</keyword>
<dbReference type="Proteomes" id="UP000812440">
    <property type="component" value="Unassembled WGS sequence"/>
</dbReference>
<organism evidence="2 3">
    <name type="scientific">Hymenochirus boettgeri</name>
    <name type="common">Congo dwarf clawed frog</name>
    <dbReference type="NCBI Taxonomy" id="247094"/>
    <lineage>
        <taxon>Eukaryota</taxon>
        <taxon>Metazoa</taxon>
        <taxon>Chordata</taxon>
        <taxon>Craniata</taxon>
        <taxon>Vertebrata</taxon>
        <taxon>Euteleostomi</taxon>
        <taxon>Amphibia</taxon>
        <taxon>Batrachia</taxon>
        <taxon>Anura</taxon>
        <taxon>Pipoidea</taxon>
        <taxon>Pipidae</taxon>
        <taxon>Pipinae</taxon>
        <taxon>Hymenochirus</taxon>
    </lineage>
</organism>
<dbReference type="InterPro" id="IPR001909">
    <property type="entry name" value="KRAB"/>
</dbReference>
<accession>A0A8T2IGL8</accession>
<dbReference type="InterPro" id="IPR036051">
    <property type="entry name" value="KRAB_dom_sf"/>
</dbReference>
<dbReference type="OrthoDB" id="9892686at2759"/>
<dbReference type="GO" id="GO:0006355">
    <property type="term" value="P:regulation of DNA-templated transcription"/>
    <property type="evidence" value="ECO:0007669"/>
    <property type="project" value="InterPro"/>
</dbReference>
<dbReference type="AlphaFoldDB" id="A0A8T2IGL8"/>
<sequence>MLLHHSIMGNKNEHDLNERILNLTLEIIHLLTGEDYIVMKKSGDGVPQSCTDCMLEGSCRLHPPTVPHPSRSVIQKENAKKILDLISNIIHLLTGEVAIRCEDVSIYFSMEEWEYLKGNKTLYREVIKENPRQIHPLGFENIDEKRIKSGLEANLLRKSEPEKTLPSSVSHKDVHDSNMEISSINPQLPTNCESNGINMEQVSLEGDRTIKPLTINIQENEASVLTTDSTKNNSLSANYISNGIKEEGECSDCTINPLTEQITLLVYCTLL</sequence>
<evidence type="ECO:0000313" key="2">
    <source>
        <dbReference type="EMBL" id="KAG8429878.1"/>
    </source>
</evidence>
<dbReference type="EMBL" id="JAACNH010002234">
    <property type="protein sequence ID" value="KAG8429878.1"/>
    <property type="molecule type" value="Genomic_DNA"/>
</dbReference>